<organism evidence="1 2">
    <name type="scientific">Lentinula edodes</name>
    <name type="common">Shiitake mushroom</name>
    <name type="synonym">Lentinus edodes</name>
    <dbReference type="NCBI Taxonomy" id="5353"/>
    <lineage>
        <taxon>Eukaryota</taxon>
        <taxon>Fungi</taxon>
        <taxon>Dikarya</taxon>
        <taxon>Basidiomycota</taxon>
        <taxon>Agaricomycotina</taxon>
        <taxon>Agaricomycetes</taxon>
        <taxon>Agaricomycetidae</taxon>
        <taxon>Agaricales</taxon>
        <taxon>Marasmiineae</taxon>
        <taxon>Omphalotaceae</taxon>
        <taxon>Lentinula</taxon>
    </lineage>
</organism>
<sequence length="141" mass="16600">MILRERKRLSLLTGGIGQVYEPRVDIYHMQELGHLRCYSGYSIGSSGLALEISGGFRTRYFFCELTFSFPRDDGACAWHLRPIAWTHYLGQDSSQSLKLHDQRHAAVAWYWFYWLSSMSGQRTFSTWDGRERWENDLRTLH</sequence>
<accession>A0A1Q3EGA9</accession>
<proteinExistence type="predicted"/>
<dbReference type="Proteomes" id="UP000188533">
    <property type="component" value="Unassembled WGS sequence"/>
</dbReference>
<evidence type="ECO:0000313" key="1">
    <source>
        <dbReference type="EMBL" id="GAW06233.1"/>
    </source>
</evidence>
<protein>
    <submittedName>
        <fullName evidence="1">Uncharacterized protein</fullName>
    </submittedName>
</protein>
<reference evidence="1 2" key="2">
    <citation type="submission" date="2017-02" db="EMBL/GenBank/DDBJ databases">
        <title>A genome survey and senescence transcriptome analysis in Lentinula edodes.</title>
        <authorList>
            <person name="Sakamoto Y."/>
            <person name="Nakade K."/>
            <person name="Sato S."/>
            <person name="Yoshida Y."/>
            <person name="Miyazaki K."/>
            <person name="Natsume S."/>
            <person name="Konno N."/>
        </authorList>
    </citation>
    <scope>NUCLEOTIDE SEQUENCE [LARGE SCALE GENOMIC DNA]</scope>
    <source>
        <strain evidence="1 2">NBRC 111202</strain>
    </source>
</reference>
<dbReference type="EMBL" id="BDGU01000309">
    <property type="protein sequence ID" value="GAW06233.1"/>
    <property type="molecule type" value="Genomic_DNA"/>
</dbReference>
<comment type="caution">
    <text evidence="1">The sequence shown here is derived from an EMBL/GenBank/DDBJ whole genome shotgun (WGS) entry which is preliminary data.</text>
</comment>
<gene>
    <name evidence="1" type="ORF">LENED_008142</name>
</gene>
<dbReference type="AlphaFoldDB" id="A0A1Q3EGA9"/>
<reference evidence="1 2" key="1">
    <citation type="submission" date="2016-08" db="EMBL/GenBank/DDBJ databases">
        <authorList>
            <consortium name="Lentinula edodes genome sequencing consortium"/>
            <person name="Sakamoto Y."/>
            <person name="Nakade K."/>
            <person name="Sato S."/>
            <person name="Yoshida Y."/>
            <person name="Miyazaki K."/>
            <person name="Natsume S."/>
            <person name="Konno N."/>
        </authorList>
    </citation>
    <scope>NUCLEOTIDE SEQUENCE [LARGE SCALE GENOMIC DNA]</scope>
    <source>
        <strain evidence="1 2">NBRC 111202</strain>
    </source>
</reference>
<keyword evidence="2" id="KW-1185">Reference proteome</keyword>
<name>A0A1Q3EGA9_LENED</name>
<evidence type="ECO:0000313" key="2">
    <source>
        <dbReference type="Proteomes" id="UP000188533"/>
    </source>
</evidence>